<sequence length="432" mass="47427">MSTRAKMPSISEDEAAAVQQQHHHLLAGLSQLSCSTGNNEGFTLNRTDEEKSETRKSEAPSDDCVSMRSQAAQTTRIDGMMNPLPPPPPHIVTPRTEAVAAGGAPYTFRQIQQITVKPSQQQQHSNTPVKLLQADLNNNNRATPNTRSNNNTGNNSPTVRSQSKVQPPMPFSDVSAAQQYPMITTGMNGVVTLILAPKCYLEMSVDKCLHIVAPDKFAITLNTKGTSNVVQHPRAKIVHCDQNICARFTAENDKMAVFDTYGVLFTMAHLAQGYLISSSQNVQQYRAPVIVPIDVKQFATMNGDRDWATWSFYTESQTGPTQVELCREIVNQAVIESRSADGSYAVRVHDIRIDCFPDGEITINARPRQVCCNWQTGLVALRTPSIDIAIEEDEKAYVKKGLKRVHVSCSGMVVSDGNIVASTDQRGRIISA</sequence>
<feature type="compositionally biased region" description="Low complexity" evidence="1">
    <location>
        <begin position="143"/>
        <end position="158"/>
    </location>
</feature>
<dbReference type="PANTHER" id="PTHR39075:SF1">
    <property type="entry name" value="FI19908P1"/>
    <property type="match status" value="1"/>
</dbReference>
<proteinExistence type="predicted"/>
<evidence type="ECO:0000313" key="3">
    <source>
        <dbReference type="Proteomes" id="UP001177023"/>
    </source>
</evidence>
<evidence type="ECO:0000313" key="2">
    <source>
        <dbReference type="EMBL" id="CAJ0585985.1"/>
    </source>
</evidence>
<reference evidence="2" key="1">
    <citation type="submission" date="2023-06" db="EMBL/GenBank/DDBJ databases">
        <authorList>
            <person name="Delattre M."/>
        </authorList>
    </citation>
    <scope>NUCLEOTIDE SEQUENCE</scope>
    <source>
        <strain evidence="2">AF72</strain>
    </source>
</reference>
<dbReference type="EMBL" id="CATQJA010002707">
    <property type="protein sequence ID" value="CAJ0585985.1"/>
    <property type="molecule type" value="Genomic_DNA"/>
</dbReference>
<feature type="compositionally biased region" description="Basic and acidic residues" evidence="1">
    <location>
        <begin position="46"/>
        <end position="59"/>
    </location>
</feature>
<gene>
    <name evidence="2" type="ORF">MSPICULIGERA_LOCUS23993</name>
</gene>
<feature type="compositionally biased region" description="Polar residues" evidence="1">
    <location>
        <begin position="30"/>
        <end position="45"/>
    </location>
</feature>
<dbReference type="Proteomes" id="UP001177023">
    <property type="component" value="Unassembled WGS sequence"/>
</dbReference>
<comment type="caution">
    <text evidence="2">The sequence shown here is derived from an EMBL/GenBank/DDBJ whole genome shotgun (WGS) entry which is preliminary data.</text>
</comment>
<dbReference type="AlphaFoldDB" id="A0AA36DGM9"/>
<feature type="region of interest" description="Disordered" evidence="1">
    <location>
        <begin position="1"/>
        <end position="67"/>
    </location>
</feature>
<organism evidence="2 3">
    <name type="scientific">Mesorhabditis spiculigera</name>
    <dbReference type="NCBI Taxonomy" id="96644"/>
    <lineage>
        <taxon>Eukaryota</taxon>
        <taxon>Metazoa</taxon>
        <taxon>Ecdysozoa</taxon>
        <taxon>Nematoda</taxon>
        <taxon>Chromadorea</taxon>
        <taxon>Rhabditida</taxon>
        <taxon>Rhabditina</taxon>
        <taxon>Rhabditomorpha</taxon>
        <taxon>Rhabditoidea</taxon>
        <taxon>Rhabditidae</taxon>
        <taxon>Mesorhabditinae</taxon>
        <taxon>Mesorhabditis</taxon>
    </lineage>
</organism>
<accession>A0AA36DGM9</accession>
<dbReference type="PANTHER" id="PTHR39075">
    <property type="entry name" value="FI19908P1"/>
    <property type="match status" value="1"/>
</dbReference>
<protein>
    <submittedName>
        <fullName evidence="2">Uncharacterized protein</fullName>
    </submittedName>
</protein>
<name>A0AA36DGM9_9BILA</name>
<dbReference type="GO" id="GO:0005615">
    <property type="term" value="C:extracellular space"/>
    <property type="evidence" value="ECO:0007669"/>
    <property type="project" value="TreeGrafter"/>
</dbReference>
<evidence type="ECO:0000256" key="1">
    <source>
        <dbReference type="SAM" id="MobiDB-lite"/>
    </source>
</evidence>
<keyword evidence="3" id="KW-1185">Reference proteome</keyword>
<feature type="region of interest" description="Disordered" evidence="1">
    <location>
        <begin position="138"/>
        <end position="172"/>
    </location>
</feature>
<feature type="non-terminal residue" evidence="2">
    <location>
        <position position="432"/>
    </location>
</feature>